<proteinExistence type="predicted"/>
<evidence type="ECO:0000313" key="1">
    <source>
        <dbReference type="EMBL" id="CAE6487814.1"/>
    </source>
</evidence>
<dbReference type="AlphaFoldDB" id="A0A8H3H785"/>
<organism evidence="1 2">
    <name type="scientific">Rhizoctonia solani</name>
    <dbReference type="NCBI Taxonomy" id="456999"/>
    <lineage>
        <taxon>Eukaryota</taxon>
        <taxon>Fungi</taxon>
        <taxon>Dikarya</taxon>
        <taxon>Basidiomycota</taxon>
        <taxon>Agaricomycotina</taxon>
        <taxon>Agaricomycetes</taxon>
        <taxon>Cantharellales</taxon>
        <taxon>Ceratobasidiaceae</taxon>
        <taxon>Rhizoctonia</taxon>
    </lineage>
</organism>
<accession>A0A8H3H785</accession>
<gene>
    <name evidence="1" type="ORF">RDB_LOCUS81564</name>
</gene>
<protein>
    <submittedName>
        <fullName evidence="1">Uncharacterized protein</fullName>
    </submittedName>
</protein>
<reference evidence="1" key="1">
    <citation type="submission" date="2021-01" db="EMBL/GenBank/DDBJ databases">
        <authorList>
            <person name="Kaushik A."/>
        </authorList>
    </citation>
    <scope>NUCLEOTIDE SEQUENCE</scope>
    <source>
        <strain evidence="1">Type strain: AG8-Rh-89/</strain>
    </source>
</reference>
<name>A0A8H3H785_9AGAM</name>
<dbReference type="EMBL" id="CAJMWZ010004291">
    <property type="protein sequence ID" value="CAE6487814.1"/>
    <property type="molecule type" value="Genomic_DNA"/>
</dbReference>
<comment type="caution">
    <text evidence="1">The sequence shown here is derived from an EMBL/GenBank/DDBJ whole genome shotgun (WGS) entry which is preliminary data.</text>
</comment>
<dbReference type="Proteomes" id="UP000663850">
    <property type="component" value="Unassembled WGS sequence"/>
</dbReference>
<sequence length="552" mass="62279">MTHSDIVHPRWGRPISQYPRSYTNEALAARLKAPIKAKERAASRTIALRTIEEICMLSEPALEAKVYADTVARITLSKLESILELTRFTSEYENLALPKLIAGGIELLSSVTPSPLAYEYGYLCFRTLVFALNACVLKYGGVWDETIARISSAPPSHRFPIFWDNSATLLIEEMIYYCGDMEVLSKTGPASPRRWLIPAFDPGKLDKLLSTLHSDQKNLLIALRDTGSLGLSALLFILKKHVENKRPYMSTSEYLEQAFLPYFRVLYRYQITLPDLGSEIVVARTLCSENMMDLEDEYFIDLDDSRNVIQAYISSTNSPGDRRRFKFHDNTPLDFVPSLVVPGCEDLIPDMFDAALQVLWESVLVGFQLPSVAGLLCRTLHEFCYILDGLERQVKRSHRVKQSWIFKLGDRIVENDVVGLILRLELVKSGPGPHDLEALGGIESDEHLSIIQIFLSLVAFLPPQYLPRRLRESGIVHDWQKYFMHLGALDSSGLRAGPTDPNFTIQGFCARIISFFHLKLLGSRLEDGISTLQERSEMCKNPRCPAGLCTPT</sequence>
<evidence type="ECO:0000313" key="2">
    <source>
        <dbReference type="Proteomes" id="UP000663850"/>
    </source>
</evidence>